<proteinExistence type="predicted"/>
<accession>A0A6J5LG48</accession>
<evidence type="ECO:0000313" key="1">
    <source>
        <dbReference type="EMBL" id="CAB4132532.1"/>
    </source>
</evidence>
<dbReference type="EMBL" id="LR796267">
    <property type="protein sequence ID" value="CAB4132532.1"/>
    <property type="molecule type" value="Genomic_DNA"/>
</dbReference>
<sequence length="54" mass="6275">MASEAGKGDKRRPTDEQKYAANFDAIFRQKYNEVAKKQEDESVVKKQLDKQEKV</sequence>
<organism evidence="1">
    <name type="scientific">uncultured Caudovirales phage</name>
    <dbReference type="NCBI Taxonomy" id="2100421"/>
    <lineage>
        <taxon>Viruses</taxon>
        <taxon>Duplodnaviria</taxon>
        <taxon>Heunggongvirae</taxon>
        <taxon>Uroviricota</taxon>
        <taxon>Caudoviricetes</taxon>
        <taxon>Peduoviridae</taxon>
        <taxon>Maltschvirus</taxon>
        <taxon>Maltschvirus maltsch</taxon>
    </lineage>
</organism>
<protein>
    <submittedName>
        <fullName evidence="1">Uncharacterized protein</fullName>
    </submittedName>
</protein>
<reference evidence="1" key="1">
    <citation type="submission" date="2020-04" db="EMBL/GenBank/DDBJ databases">
        <authorList>
            <person name="Chiriac C."/>
            <person name="Salcher M."/>
            <person name="Ghai R."/>
            <person name="Kavagutti S V."/>
        </authorList>
    </citation>
    <scope>NUCLEOTIDE SEQUENCE</scope>
</reference>
<gene>
    <name evidence="1" type="ORF">UFOVP248_47</name>
</gene>
<name>A0A6J5LG48_9CAUD</name>